<dbReference type="AlphaFoldDB" id="A0AA36DSU2"/>
<proteinExistence type="predicted"/>
<name>A0AA36DSU2_CYLNA</name>
<reference evidence="1" key="1">
    <citation type="submission" date="2023-07" db="EMBL/GenBank/DDBJ databases">
        <authorList>
            <consortium name="CYATHOMIX"/>
        </authorList>
    </citation>
    <scope>NUCLEOTIDE SEQUENCE</scope>
    <source>
        <strain evidence="1">N/A</strain>
    </source>
</reference>
<gene>
    <name evidence="1" type="ORF">CYNAS_LOCUS5171</name>
</gene>
<protein>
    <submittedName>
        <fullName evidence="1">Uncharacterized protein</fullName>
    </submittedName>
</protein>
<comment type="caution">
    <text evidence="1">The sequence shown here is derived from an EMBL/GenBank/DDBJ whole genome shotgun (WGS) entry which is preliminary data.</text>
</comment>
<accession>A0AA36DSU2</accession>
<evidence type="ECO:0000313" key="1">
    <source>
        <dbReference type="EMBL" id="CAJ0593188.1"/>
    </source>
</evidence>
<keyword evidence="2" id="KW-1185">Reference proteome</keyword>
<dbReference type="EMBL" id="CATQJL010000112">
    <property type="protein sequence ID" value="CAJ0593188.1"/>
    <property type="molecule type" value="Genomic_DNA"/>
</dbReference>
<evidence type="ECO:0000313" key="2">
    <source>
        <dbReference type="Proteomes" id="UP001176961"/>
    </source>
</evidence>
<sequence>MQLNQCYHVQAYINEYHKSRYGSLYHTSIFLTAILPILHEASHFVNCKDLCYNLLVDLRDFITAGENEDLAKKLQVNCENRMFDVLDHSIIVRRCSDFCKKTAPVIAGDKELKEQLKSTDWKKTVSVYCKEYACKPCPKLPLYMSLMKNKTF</sequence>
<organism evidence="1 2">
    <name type="scientific">Cylicocyclus nassatus</name>
    <name type="common">Nematode worm</name>
    <dbReference type="NCBI Taxonomy" id="53992"/>
    <lineage>
        <taxon>Eukaryota</taxon>
        <taxon>Metazoa</taxon>
        <taxon>Ecdysozoa</taxon>
        <taxon>Nematoda</taxon>
        <taxon>Chromadorea</taxon>
        <taxon>Rhabditida</taxon>
        <taxon>Rhabditina</taxon>
        <taxon>Rhabditomorpha</taxon>
        <taxon>Strongyloidea</taxon>
        <taxon>Strongylidae</taxon>
        <taxon>Cylicocyclus</taxon>
    </lineage>
</organism>
<dbReference type="Proteomes" id="UP001176961">
    <property type="component" value="Unassembled WGS sequence"/>
</dbReference>